<keyword evidence="14" id="KW-1185">Reference proteome</keyword>
<evidence type="ECO:0000256" key="5">
    <source>
        <dbReference type="ARBA" id="ARBA00022989"/>
    </source>
</evidence>
<keyword evidence="3" id="KW-1003">Cell membrane</keyword>
<keyword evidence="4 11" id="KW-0812">Transmembrane</keyword>
<evidence type="ECO:0000313" key="13">
    <source>
        <dbReference type="EMBL" id="KAK7499916.1"/>
    </source>
</evidence>
<dbReference type="PROSITE" id="PS50259">
    <property type="entry name" value="G_PROTEIN_RECEP_F3_4"/>
    <property type="match status" value="2"/>
</dbReference>
<evidence type="ECO:0000256" key="1">
    <source>
        <dbReference type="ARBA" id="ARBA00004651"/>
    </source>
</evidence>
<dbReference type="PANTHER" id="PTHR24060">
    <property type="entry name" value="METABOTROPIC GLUTAMATE RECEPTOR"/>
    <property type="match status" value="1"/>
</dbReference>
<dbReference type="InterPro" id="IPR050726">
    <property type="entry name" value="mGluR"/>
</dbReference>
<accession>A0ABD0LK72</accession>
<evidence type="ECO:0000256" key="7">
    <source>
        <dbReference type="ARBA" id="ARBA00023136"/>
    </source>
</evidence>
<keyword evidence="6" id="KW-0297">G-protein coupled receptor</keyword>
<feature type="non-terminal residue" evidence="13">
    <location>
        <position position="1"/>
    </location>
</feature>
<dbReference type="GO" id="GO:0004930">
    <property type="term" value="F:G protein-coupled receptor activity"/>
    <property type="evidence" value="ECO:0007669"/>
    <property type="project" value="UniProtKB-KW"/>
</dbReference>
<dbReference type="InterPro" id="IPR017979">
    <property type="entry name" value="GPCR_3_CS"/>
</dbReference>
<feature type="transmembrane region" description="Helical" evidence="11">
    <location>
        <begin position="122"/>
        <end position="149"/>
    </location>
</feature>
<evidence type="ECO:0000256" key="3">
    <source>
        <dbReference type="ARBA" id="ARBA00022475"/>
    </source>
</evidence>
<evidence type="ECO:0000256" key="11">
    <source>
        <dbReference type="SAM" id="Phobius"/>
    </source>
</evidence>
<evidence type="ECO:0000313" key="14">
    <source>
        <dbReference type="Proteomes" id="UP001519460"/>
    </source>
</evidence>
<feature type="transmembrane region" description="Helical" evidence="11">
    <location>
        <begin position="161"/>
        <end position="181"/>
    </location>
</feature>
<name>A0ABD0LK72_9CAEN</name>
<dbReference type="Proteomes" id="UP001519460">
    <property type="component" value="Unassembled WGS sequence"/>
</dbReference>
<dbReference type="InterPro" id="IPR011500">
    <property type="entry name" value="GPCR_3_9-Cys_dom"/>
</dbReference>
<feature type="transmembrane region" description="Helical" evidence="11">
    <location>
        <begin position="284"/>
        <end position="303"/>
    </location>
</feature>
<dbReference type="Pfam" id="PF07562">
    <property type="entry name" value="NCD3G"/>
    <property type="match status" value="1"/>
</dbReference>
<keyword evidence="8" id="KW-0675">Receptor</keyword>
<evidence type="ECO:0000256" key="6">
    <source>
        <dbReference type="ARBA" id="ARBA00023040"/>
    </source>
</evidence>
<keyword evidence="9" id="KW-0325">Glycoprotein</keyword>
<feature type="transmembrane region" description="Helical" evidence="11">
    <location>
        <begin position="315"/>
        <end position="337"/>
    </location>
</feature>
<dbReference type="Pfam" id="PF00003">
    <property type="entry name" value="7tm_3"/>
    <property type="match status" value="1"/>
</dbReference>
<dbReference type="GO" id="GO:0005886">
    <property type="term" value="C:plasma membrane"/>
    <property type="evidence" value="ECO:0007669"/>
    <property type="project" value="UniProtKB-SubCell"/>
</dbReference>
<dbReference type="PROSITE" id="PS00980">
    <property type="entry name" value="G_PROTEIN_RECEP_F3_2"/>
    <property type="match status" value="1"/>
</dbReference>
<comment type="subcellular location">
    <subcellularLocation>
        <location evidence="1">Cell membrane</location>
        <topology evidence="1">Multi-pass membrane protein</topology>
    </subcellularLocation>
</comment>
<feature type="domain" description="G-protein coupled receptors family 3 profile" evidence="12">
    <location>
        <begin position="123"/>
        <end position="344"/>
    </location>
</feature>
<evidence type="ECO:0000259" key="12">
    <source>
        <dbReference type="PROSITE" id="PS50259"/>
    </source>
</evidence>
<evidence type="ECO:0000256" key="10">
    <source>
        <dbReference type="ARBA" id="ARBA00023224"/>
    </source>
</evidence>
<keyword evidence="5 11" id="KW-1133">Transmembrane helix</keyword>
<sequence>GYGARVQFDEKGDAPGRYTIMNYQRNRSTREYEYVVVGTWADGLLSLELENIVSRCSEPCKEGEIKNMQKGEQCCWICTKCYPWEYIKDEKTCEACPESEWPYPNKTGCFKLEVQHMTWGSIYAILPMALAALGIGCTAVVIVLFIMFNDTPVVRASGRELSYMLLSGCVLCYIMTFVLLATPSTVTCAAQRFGVGFGFSVVYSSLLIKTNRISRIFESARRSAKRPPFISPKSQIVMTCVLIVIQILFTSVWLLVEPPGTVLHYPDKQEPIIILKCASDDLSFLVSLVYNILLIVICTVYAVKTRKIPENFNESKFIGFAMYTTCIIWLAFVPIYFGTLNSFRWRHRIFHPGKIFGPVFRNNRIYRGRTVGNAVDAFIVSRSENFLFTTWWRHRIYRRLRKIFVQHGSRAFEMPEPGARRASVKEMLVNLSRTALPVKDLAHSCPGRVAHSWDVNRGLNMIFILCQREYAVSRGVVTTAMRKASLRAATGSAPDRIDVTKGWQDEADDTLRGLRKSGQRQRRWRAVLNASQCIEPGRPQYNVLLLVTEYNVLLLVTEYNVLLLVTEYNVLLLVTEYNVLLLVTEYNVLLLVTEYNVLLLVTEYNVLLLVTEYNVLLLVTEYNVLLLVTEYNVLLLVTEYNVLITADPRAGRRQIEMEHGAQATSPGGRASTRGQCGYRVMLWDLCVSEAKAEHLIQITTLCVSISLSATVALLCLFMPKVYIIVFQPQKNVRKLTMNSASYKMAPTGSTGTSNNYGCGTQFFQRDQKALRVHAPIAVLARHQ</sequence>
<evidence type="ECO:0000256" key="9">
    <source>
        <dbReference type="ARBA" id="ARBA00023180"/>
    </source>
</evidence>
<reference evidence="13 14" key="1">
    <citation type="journal article" date="2023" name="Sci. Data">
        <title>Genome assembly of the Korean intertidal mud-creeper Batillaria attramentaria.</title>
        <authorList>
            <person name="Patra A.K."/>
            <person name="Ho P.T."/>
            <person name="Jun S."/>
            <person name="Lee S.J."/>
            <person name="Kim Y."/>
            <person name="Won Y.J."/>
        </authorList>
    </citation>
    <scope>NUCLEOTIDE SEQUENCE [LARGE SCALE GENOMIC DNA]</scope>
    <source>
        <strain evidence="13">Wonlab-2016</strain>
    </source>
</reference>
<comment type="similarity">
    <text evidence="2">Belongs to the G-protein coupled receptor 3 family.</text>
</comment>
<keyword evidence="10" id="KW-0807">Transducer</keyword>
<keyword evidence="7 11" id="KW-0472">Membrane</keyword>
<evidence type="ECO:0000256" key="8">
    <source>
        <dbReference type="ARBA" id="ARBA00023170"/>
    </source>
</evidence>
<dbReference type="AlphaFoldDB" id="A0ABD0LK72"/>
<dbReference type="EMBL" id="JACVVK020000040">
    <property type="protein sequence ID" value="KAK7499916.1"/>
    <property type="molecule type" value="Genomic_DNA"/>
</dbReference>
<dbReference type="Gene3D" id="2.10.50.30">
    <property type="entry name" value="GPCR, family 3, nine cysteines domain"/>
    <property type="match status" value="1"/>
</dbReference>
<dbReference type="InterPro" id="IPR017978">
    <property type="entry name" value="GPCR_3_C"/>
</dbReference>
<comment type="caution">
    <text evidence="13">The sequence shown here is derived from an EMBL/GenBank/DDBJ whole genome shotgun (WGS) entry which is preliminary data.</text>
</comment>
<protein>
    <recommendedName>
        <fullName evidence="12">G-protein coupled receptors family 3 profile domain-containing protein</fullName>
    </recommendedName>
</protein>
<organism evidence="13 14">
    <name type="scientific">Batillaria attramentaria</name>
    <dbReference type="NCBI Taxonomy" id="370345"/>
    <lineage>
        <taxon>Eukaryota</taxon>
        <taxon>Metazoa</taxon>
        <taxon>Spiralia</taxon>
        <taxon>Lophotrochozoa</taxon>
        <taxon>Mollusca</taxon>
        <taxon>Gastropoda</taxon>
        <taxon>Caenogastropoda</taxon>
        <taxon>Sorbeoconcha</taxon>
        <taxon>Cerithioidea</taxon>
        <taxon>Batillariidae</taxon>
        <taxon>Batillaria</taxon>
    </lineage>
</organism>
<evidence type="ECO:0000256" key="2">
    <source>
        <dbReference type="ARBA" id="ARBA00007242"/>
    </source>
</evidence>
<feature type="domain" description="G-protein coupled receptors family 3 profile" evidence="12">
    <location>
        <begin position="690"/>
        <end position="740"/>
    </location>
</feature>
<feature type="transmembrane region" description="Helical" evidence="11">
    <location>
        <begin position="193"/>
        <end position="214"/>
    </location>
</feature>
<feature type="transmembrane region" description="Helical" evidence="11">
    <location>
        <begin position="705"/>
        <end position="725"/>
    </location>
</feature>
<evidence type="ECO:0000256" key="4">
    <source>
        <dbReference type="ARBA" id="ARBA00022692"/>
    </source>
</evidence>
<feature type="transmembrane region" description="Helical" evidence="11">
    <location>
        <begin position="235"/>
        <end position="256"/>
    </location>
</feature>
<proteinExistence type="inferred from homology"/>
<dbReference type="PRINTS" id="PR00248">
    <property type="entry name" value="GPCRMGR"/>
</dbReference>
<dbReference type="FunFam" id="2.10.50.30:FF:000001">
    <property type="entry name" value="metabotropic glutamate receptor 1"/>
    <property type="match status" value="1"/>
</dbReference>
<dbReference type="InterPro" id="IPR000337">
    <property type="entry name" value="GPCR_3"/>
</dbReference>
<gene>
    <name evidence="13" type="ORF">BaRGS_00008764</name>
</gene>
<dbReference type="InterPro" id="IPR038550">
    <property type="entry name" value="GPCR_3_9-Cys_sf"/>
</dbReference>